<accession>A0A3N9X9F1</accession>
<dbReference type="InterPro" id="IPR003961">
    <property type="entry name" value="FN3_dom"/>
</dbReference>
<feature type="domain" description="Fibronectin type-III" evidence="4">
    <location>
        <begin position="144"/>
        <end position="230"/>
    </location>
</feature>
<keyword evidence="3" id="KW-0119">Carbohydrate metabolism</keyword>
<dbReference type="SUPFAM" id="SSF49265">
    <property type="entry name" value="Fibronectin type III"/>
    <property type="match status" value="1"/>
</dbReference>
<gene>
    <name evidence="5" type="ORF">DLJ58_14360</name>
</gene>
<evidence type="ECO:0000313" key="6">
    <source>
        <dbReference type="Proteomes" id="UP000266889"/>
    </source>
</evidence>
<dbReference type="Proteomes" id="UP000266889">
    <property type="component" value="Unassembled WGS sequence"/>
</dbReference>
<evidence type="ECO:0000256" key="1">
    <source>
        <dbReference type="ARBA" id="ARBA00022729"/>
    </source>
</evidence>
<dbReference type="AlphaFoldDB" id="A0A3N9X9F1"/>
<feature type="domain" description="Fibronectin type-III" evidence="4">
    <location>
        <begin position="56"/>
        <end position="143"/>
    </location>
</feature>
<dbReference type="InterPro" id="IPR028994">
    <property type="entry name" value="Integrin_alpha_N"/>
</dbReference>
<name>A0A3N9X9F1_9ACTN</name>
<comment type="caution">
    <text evidence="5">The sequence shown here is derived from an EMBL/GenBank/DDBJ whole genome shotgun (WGS) entry which is preliminary data.</text>
</comment>
<dbReference type="InterPro" id="IPR036116">
    <property type="entry name" value="FN3_sf"/>
</dbReference>
<dbReference type="GO" id="GO:0016798">
    <property type="term" value="F:hydrolase activity, acting on glycosyl bonds"/>
    <property type="evidence" value="ECO:0007669"/>
    <property type="project" value="UniProtKB-KW"/>
</dbReference>
<dbReference type="Pfam" id="PF00041">
    <property type="entry name" value="fn3"/>
    <property type="match status" value="1"/>
</dbReference>
<dbReference type="CDD" id="cd00063">
    <property type="entry name" value="FN3"/>
    <property type="match status" value="2"/>
</dbReference>
<dbReference type="PROSITE" id="PS50853">
    <property type="entry name" value="FN3"/>
    <property type="match status" value="2"/>
</dbReference>
<dbReference type="InterPro" id="IPR013783">
    <property type="entry name" value="Ig-like_fold"/>
</dbReference>
<dbReference type="InterPro" id="IPR013517">
    <property type="entry name" value="FG-GAP"/>
</dbReference>
<dbReference type="EMBL" id="QGSY01000169">
    <property type="protein sequence ID" value="RQX09661.1"/>
    <property type="molecule type" value="Genomic_DNA"/>
</dbReference>
<dbReference type="Gene3D" id="2.130.10.130">
    <property type="entry name" value="Integrin alpha, N-terminal"/>
    <property type="match status" value="2"/>
</dbReference>
<sequence>MCRRCTNGCPYKPSGDLEMRMLSQLRLLNRGVLALLTALLVLVASSTPAFAAALPPPAPVSASLVSDARVEVSWPAVASASSYEVRRGTVSGGPYTVVGTVTGTSYVDETVAAETTYYYVVRSRSGKRTSGDSPEVSVRTSLAKPVNVRAAAAETSMTLRWKAVAGTARYEIVRLSNDVPVETVVGTTTSTEYVDTGLSVATRYVYWIRAIATGGAAATSDAVRVYTGPATTTTVTVSPGSVEQGQRILLIANVRYADGRIPGGEVAFMSAAGAVAFANVNGTDGTAIAMVNGTGWTPTSVYAQFQGSDWPPAGASVAGDAVPVVTQPYGSVAFNGPSWLKLGSWEEAVAAGDLTGDGLSDVVITTTEYFDDANDHSAFLFVQEADNQLVMKQQVAMSTSTGGSMYPVIGDLDGDGADELVVATGDGVDVFRRTGSGLSTAEHLSFADDLIDLRLRDLDADGRTDIVAVSDNGVLVRYGDENGSFTPAALVSPHRGFVLDVVDMTGDGRADLVVQLGQLIQISTQVKPRSFAAPAGYQAPAGHLQTVASMAVGDVTGDGRKDVVVTVSGNAPNAQVQVLTHDSAGVLGRWIRYPVYEMPDAIAIADVNNDGRDDVAITHGGWSAASVLLQRPDGWLGNEFRVSQLPSASSFTPRGLALADINNDGLKDLLMANYNYGLVVVPQRPAATSAAASPKVQVGRA</sequence>
<keyword evidence="3" id="KW-0624">Polysaccharide degradation</keyword>
<evidence type="ECO:0000313" key="5">
    <source>
        <dbReference type="EMBL" id="RQX09661.1"/>
    </source>
</evidence>
<evidence type="ECO:0000256" key="3">
    <source>
        <dbReference type="ARBA" id="ARBA00023326"/>
    </source>
</evidence>
<dbReference type="PANTHER" id="PTHR46580:SF4">
    <property type="entry name" value="ATP_GTP-BINDING PROTEIN"/>
    <property type="match status" value="1"/>
</dbReference>
<dbReference type="SMART" id="SM00060">
    <property type="entry name" value="FN3"/>
    <property type="match status" value="2"/>
</dbReference>
<proteinExistence type="predicted"/>
<protein>
    <recommendedName>
        <fullName evidence="4">Fibronectin type-III domain-containing protein</fullName>
    </recommendedName>
</protein>
<keyword evidence="2" id="KW-0326">Glycosidase</keyword>
<dbReference type="PANTHER" id="PTHR46580">
    <property type="entry name" value="SENSOR KINASE-RELATED"/>
    <property type="match status" value="1"/>
</dbReference>
<keyword evidence="1" id="KW-0732">Signal</keyword>
<evidence type="ECO:0000256" key="2">
    <source>
        <dbReference type="ARBA" id="ARBA00023295"/>
    </source>
</evidence>
<dbReference type="Gene3D" id="2.60.40.10">
    <property type="entry name" value="Immunoglobulins"/>
    <property type="match status" value="2"/>
</dbReference>
<organism evidence="5 6">
    <name type="scientific">Micromonospora arida</name>
    <dbReference type="NCBI Taxonomy" id="2203715"/>
    <lineage>
        <taxon>Bacteria</taxon>
        <taxon>Bacillati</taxon>
        <taxon>Actinomycetota</taxon>
        <taxon>Actinomycetes</taxon>
        <taxon>Micromonosporales</taxon>
        <taxon>Micromonosporaceae</taxon>
        <taxon>Micromonospora</taxon>
    </lineage>
</organism>
<dbReference type="SUPFAM" id="SSF69318">
    <property type="entry name" value="Integrin alpha N-terminal domain"/>
    <property type="match status" value="2"/>
</dbReference>
<keyword evidence="6" id="KW-1185">Reference proteome</keyword>
<dbReference type="Pfam" id="PF13517">
    <property type="entry name" value="FG-GAP_3"/>
    <property type="match status" value="3"/>
</dbReference>
<reference evidence="5 6" key="1">
    <citation type="submission" date="2018-05" db="EMBL/GenBank/DDBJ databases">
        <title>Micromonospora from Atacama Desert.</title>
        <authorList>
            <person name="Carro L."/>
            <person name="Goodfellow M."/>
            <person name="Klenk H.-P."/>
        </authorList>
    </citation>
    <scope>NUCLEOTIDE SEQUENCE [LARGE SCALE GENOMIC DNA]</scope>
    <source>
        <strain evidence="5 6">LB32</strain>
    </source>
</reference>
<keyword evidence="2" id="KW-0378">Hydrolase</keyword>
<evidence type="ECO:0000259" key="4">
    <source>
        <dbReference type="PROSITE" id="PS50853"/>
    </source>
</evidence>
<dbReference type="GO" id="GO:0000272">
    <property type="term" value="P:polysaccharide catabolic process"/>
    <property type="evidence" value="ECO:0007669"/>
    <property type="project" value="UniProtKB-KW"/>
</dbReference>